<dbReference type="InterPro" id="IPR051589">
    <property type="entry name" value="Sialate-O-sulfotransferase"/>
</dbReference>
<sequence>MGPICSAPPNRPAMPEQERKRAQRYREASLKDRKLPVKTDVYIPLEVGVGVHMHLMGLIAKLNRDRRLQLEQKEKKEHSMLSLSFGWSARMGDKTRRDNRAKVKEGLDACGLDHQCSWRVVQRLGMMRDLWLQVDKARAARCCPERVPMLEACFDYRTRSFFKKKNRSPVMLASVPGSGNTWARMLLEYGTGRYSGSTYDDLDLMSLMPAEGRDDSTVVVVKTHLAPNLFLPRTQASGVIFLVRHPFDTMWAEFQRRKSGGHASSLNMSTSRLSMEFPKFVSCMACKWLQYAAMHMHLKHSGLRLLVVKYEDLKKDTAKALKTMLTFIGTDETNAEAEAKRIACALSNANQGSIHRVKKLLARDVFTDLLGVACGSWSAITAMPASFMLVAQLNYVNYIDPDGTRCEELRKKMSGRSQQSLFQSSSMFHDCTAKFNVNASFNCQA</sequence>
<name>A0A7S2H1X4_9STRA</name>
<gene>
    <name evidence="3" type="ORF">DSPE1174_LOCUS29196</name>
</gene>
<organism evidence="3">
    <name type="scientific">Octactis speculum</name>
    <dbReference type="NCBI Taxonomy" id="3111310"/>
    <lineage>
        <taxon>Eukaryota</taxon>
        <taxon>Sar</taxon>
        <taxon>Stramenopiles</taxon>
        <taxon>Ochrophyta</taxon>
        <taxon>Dictyochophyceae</taxon>
        <taxon>Dictyochales</taxon>
        <taxon>Dictyochaceae</taxon>
        <taxon>Octactis</taxon>
    </lineage>
</organism>
<evidence type="ECO:0000259" key="2">
    <source>
        <dbReference type="Pfam" id="PF00685"/>
    </source>
</evidence>
<dbReference type="AlphaFoldDB" id="A0A7S2H1X4"/>
<protein>
    <recommendedName>
        <fullName evidence="2">Sulfotransferase domain-containing protein</fullName>
    </recommendedName>
</protein>
<evidence type="ECO:0000313" key="3">
    <source>
        <dbReference type="EMBL" id="CAD9478159.1"/>
    </source>
</evidence>
<feature type="domain" description="Sulfotransferase" evidence="2">
    <location>
        <begin position="170"/>
        <end position="338"/>
    </location>
</feature>
<accession>A0A7S2H1X4</accession>
<dbReference type="EMBL" id="HBGS01056103">
    <property type="protein sequence ID" value="CAD9478159.1"/>
    <property type="molecule type" value="Transcribed_RNA"/>
</dbReference>
<dbReference type="GO" id="GO:0008146">
    <property type="term" value="F:sulfotransferase activity"/>
    <property type="evidence" value="ECO:0007669"/>
    <property type="project" value="InterPro"/>
</dbReference>
<dbReference type="SUPFAM" id="SSF52540">
    <property type="entry name" value="P-loop containing nucleoside triphosphate hydrolases"/>
    <property type="match status" value="1"/>
</dbReference>
<dbReference type="InterPro" id="IPR000863">
    <property type="entry name" value="Sulfotransferase_dom"/>
</dbReference>
<dbReference type="PANTHER" id="PTHR45964:SF5">
    <property type="entry name" value="WSCD FAMILY MEMBER CG9164"/>
    <property type="match status" value="1"/>
</dbReference>
<dbReference type="Pfam" id="PF00685">
    <property type="entry name" value="Sulfotransfer_1"/>
    <property type="match status" value="1"/>
</dbReference>
<dbReference type="Gene3D" id="3.40.50.300">
    <property type="entry name" value="P-loop containing nucleotide triphosphate hydrolases"/>
    <property type="match status" value="1"/>
</dbReference>
<reference evidence="3" key="1">
    <citation type="submission" date="2021-01" db="EMBL/GenBank/DDBJ databases">
        <authorList>
            <person name="Corre E."/>
            <person name="Pelletier E."/>
            <person name="Niang G."/>
            <person name="Scheremetjew M."/>
            <person name="Finn R."/>
            <person name="Kale V."/>
            <person name="Holt S."/>
            <person name="Cochrane G."/>
            <person name="Meng A."/>
            <person name="Brown T."/>
            <person name="Cohen L."/>
        </authorList>
    </citation>
    <scope>NUCLEOTIDE SEQUENCE</scope>
    <source>
        <strain evidence="3">CCMP1381</strain>
    </source>
</reference>
<evidence type="ECO:0000256" key="1">
    <source>
        <dbReference type="ARBA" id="ARBA00010236"/>
    </source>
</evidence>
<comment type="similarity">
    <text evidence="1">Belongs to the WSCD family.</text>
</comment>
<dbReference type="PANTHER" id="PTHR45964">
    <property type="entry name" value="WSCD FAMILY MEMBER CG9164"/>
    <property type="match status" value="1"/>
</dbReference>
<proteinExistence type="inferred from homology"/>
<dbReference type="InterPro" id="IPR027417">
    <property type="entry name" value="P-loop_NTPase"/>
</dbReference>